<sequence length="47" mass="5027">MKEGTTSSGQTAAQQPSVLNTLGRVQGRVQGLWFGWTLLHGASLLSR</sequence>
<accession>A0A9X9LRJ4</accession>
<evidence type="ECO:0000313" key="1">
    <source>
        <dbReference type="EMBL" id="VCW83755.1"/>
    </source>
</evidence>
<dbReference type="AlphaFoldDB" id="A0A9X9LRJ4"/>
<gene>
    <name evidence="1" type="ORF">BN2614_LOCUS3</name>
</gene>
<reference evidence="1 2" key="1">
    <citation type="submission" date="2018-10" db="EMBL/GenBank/DDBJ databases">
        <authorList>
            <person name="Ekblom R."/>
            <person name="Jareborg N."/>
        </authorList>
    </citation>
    <scope>NUCLEOTIDE SEQUENCE [LARGE SCALE GENOMIC DNA]</scope>
    <source>
        <tissue evidence="1">Muscle</tissue>
    </source>
</reference>
<evidence type="ECO:0000313" key="2">
    <source>
        <dbReference type="Proteomes" id="UP000269945"/>
    </source>
</evidence>
<keyword evidence="2" id="KW-1185">Reference proteome</keyword>
<dbReference type="Proteomes" id="UP000269945">
    <property type="component" value="Unassembled WGS sequence"/>
</dbReference>
<dbReference type="EMBL" id="CYRY02012797">
    <property type="protein sequence ID" value="VCW83755.1"/>
    <property type="molecule type" value="Genomic_DNA"/>
</dbReference>
<comment type="caution">
    <text evidence="1">The sequence shown here is derived from an EMBL/GenBank/DDBJ whole genome shotgun (WGS) entry which is preliminary data.</text>
</comment>
<organism evidence="1 2">
    <name type="scientific">Gulo gulo</name>
    <name type="common">Wolverine</name>
    <name type="synonym">Gluton</name>
    <dbReference type="NCBI Taxonomy" id="48420"/>
    <lineage>
        <taxon>Eukaryota</taxon>
        <taxon>Metazoa</taxon>
        <taxon>Chordata</taxon>
        <taxon>Craniata</taxon>
        <taxon>Vertebrata</taxon>
        <taxon>Euteleostomi</taxon>
        <taxon>Mammalia</taxon>
        <taxon>Eutheria</taxon>
        <taxon>Laurasiatheria</taxon>
        <taxon>Carnivora</taxon>
        <taxon>Caniformia</taxon>
        <taxon>Musteloidea</taxon>
        <taxon>Mustelidae</taxon>
        <taxon>Guloninae</taxon>
        <taxon>Gulo</taxon>
    </lineage>
</organism>
<protein>
    <submittedName>
        <fullName evidence="1">Uncharacterized protein</fullName>
    </submittedName>
</protein>
<proteinExistence type="predicted"/>
<name>A0A9X9LRJ4_GULGU</name>